<reference evidence="10" key="1">
    <citation type="submission" date="2016-04" db="EMBL/GenBank/DDBJ databases">
        <authorList>
            <person name="Evans L.H."/>
            <person name="Alamgir A."/>
            <person name="Owens N."/>
            <person name="Weber N.D."/>
            <person name="Virtaneva K."/>
            <person name="Barbian K."/>
            <person name="Babar A."/>
            <person name="Rosenke K."/>
        </authorList>
    </citation>
    <scope>NUCLEOTIDE SEQUENCE [LARGE SCALE GENOMIC DNA]</scope>
    <source>
        <strain evidence="10">CBS 101.48</strain>
    </source>
</reference>
<dbReference type="OrthoDB" id="10039976at2759"/>
<accession>A0A163JSP1</accession>
<keyword evidence="6" id="KW-0472">Membrane</keyword>
<dbReference type="SUPFAM" id="SSF55729">
    <property type="entry name" value="Acyl-CoA N-acyltransferases (Nat)"/>
    <property type="match status" value="1"/>
</dbReference>
<comment type="similarity">
    <text evidence="8">Belongs to the acetyltransferase family. GNA1 subfamily.</text>
</comment>
<evidence type="ECO:0000256" key="3">
    <source>
        <dbReference type="ARBA" id="ARBA00011738"/>
    </source>
</evidence>
<dbReference type="STRING" id="4829.A0A163JSP1"/>
<dbReference type="InParanoid" id="A0A163JSP1"/>
<gene>
    <name evidence="10" type="primary">ABSGL_10432.1 scaffold 12026</name>
</gene>
<dbReference type="InterPro" id="IPR016181">
    <property type="entry name" value="Acyl_CoA_acyltransferase"/>
</dbReference>
<comment type="subunit">
    <text evidence="3">Homodimer.</text>
</comment>
<dbReference type="InterPro" id="IPR000182">
    <property type="entry name" value="GNAT_dom"/>
</dbReference>
<dbReference type="GO" id="GO:0005789">
    <property type="term" value="C:endoplasmic reticulum membrane"/>
    <property type="evidence" value="ECO:0007669"/>
    <property type="project" value="UniProtKB-SubCell"/>
</dbReference>
<keyword evidence="5" id="KW-0256">Endoplasmic reticulum</keyword>
<evidence type="ECO:0000256" key="4">
    <source>
        <dbReference type="ARBA" id="ARBA00022679"/>
    </source>
</evidence>
<protein>
    <recommendedName>
        <fullName evidence="8">Glucosamine 6-phosphate N-acetyltransferase</fullName>
        <ecNumber evidence="8">2.3.1.4</ecNumber>
    </recommendedName>
</protein>
<dbReference type="FunCoup" id="A0A163JSP1">
    <property type="interactions" value="241"/>
</dbReference>
<comment type="pathway">
    <text evidence="8">Nucleotide-sugar biosynthesis; UDP-N-acetyl-alpha-D-glucosamine biosynthesis; N-acetyl-alpha-D-glucosamine 1-phosphate from alpha-D-glucosamine 6-phosphate (route I): step 1/2.</text>
</comment>
<dbReference type="GO" id="GO:0006048">
    <property type="term" value="P:UDP-N-acetylglucosamine biosynthetic process"/>
    <property type="evidence" value="ECO:0007669"/>
    <property type="project" value="UniProtKB-UniRule"/>
</dbReference>
<dbReference type="OMA" id="LVVEMKF"/>
<dbReference type="Pfam" id="PF00583">
    <property type="entry name" value="Acetyltransf_1"/>
    <property type="match status" value="1"/>
</dbReference>
<proteinExistence type="inferred from homology"/>
<dbReference type="Gene3D" id="3.40.630.30">
    <property type="match status" value="1"/>
</dbReference>
<evidence type="ECO:0000256" key="6">
    <source>
        <dbReference type="ARBA" id="ARBA00023136"/>
    </source>
</evidence>
<evidence type="ECO:0000313" key="10">
    <source>
        <dbReference type="EMBL" id="SAM04566.1"/>
    </source>
</evidence>
<evidence type="ECO:0000313" key="11">
    <source>
        <dbReference type="Proteomes" id="UP000078561"/>
    </source>
</evidence>
<dbReference type="CDD" id="cd04301">
    <property type="entry name" value="NAT_SF"/>
    <property type="match status" value="1"/>
</dbReference>
<name>A0A163JSP1_ABSGL</name>
<comment type="catalytic activity">
    <reaction evidence="8">
        <text>D-glucosamine 6-phosphate + acetyl-CoA = N-acetyl-D-glucosamine 6-phosphate + CoA + H(+)</text>
        <dbReference type="Rhea" id="RHEA:10292"/>
        <dbReference type="ChEBI" id="CHEBI:15378"/>
        <dbReference type="ChEBI" id="CHEBI:57287"/>
        <dbReference type="ChEBI" id="CHEBI:57288"/>
        <dbReference type="ChEBI" id="CHEBI:57513"/>
        <dbReference type="ChEBI" id="CHEBI:58725"/>
        <dbReference type="EC" id="2.3.1.4"/>
    </reaction>
</comment>
<evidence type="ECO:0000256" key="2">
    <source>
        <dbReference type="ARBA" id="ARBA00004586"/>
    </source>
</evidence>
<dbReference type="FunFam" id="3.40.630.30:FF:000048">
    <property type="entry name" value="Glucosamine 6-phosphate N-acetyltransferase"/>
    <property type="match status" value="1"/>
</dbReference>
<comment type="subcellular location">
    <subcellularLocation>
        <location evidence="1">Endomembrane system</location>
        <topology evidence="1">Peripheral membrane protein</topology>
    </subcellularLocation>
    <subcellularLocation>
        <location evidence="2">Endoplasmic reticulum membrane</location>
    </subcellularLocation>
</comment>
<dbReference type="InterPro" id="IPR039143">
    <property type="entry name" value="GNPNAT1-like"/>
</dbReference>
<dbReference type="PANTHER" id="PTHR13355">
    <property type="entry name" value="GLUCOSAMINE 6-PHOSPHATE N-ACETYLTRANSFERASE"/>
    <property type="match status" value="1"/>
</dbReference>
<dbReference type="PROSITE" id="PS51186">
    <property type="entry name" value="GNAT"/>
    <property type="match status" value="1"/>
</dbReference>
<evidence type="ECO:0000259" key="9">
    <source>
        <dbReference type="PROSITE" id="PS51186"/>
    </source>
</evidence>
<evidence type="ECO:0000256" key="8">
    <source>
        <dbReference type="RuleBase" id="RU365086"/>
    </source>
</evidence>
<dbReference type="EMBL" id="LT554414">
    <property type="protein sequence ID" value="SAM04566.1"/>
    <property type="molecule type" value="Genomic_DNA"/>
</dbReference>
<dbReference type="EC" id="2.3.1.4" evidence="8"/>
<feature type="domain" description="N-acetyltransferase" evidence="9">
    <location>
        <begin position="26"/>
        <end position="182"/>
    </location>
</feature>
<sequence>MTVDTYLFDNEALISPQVQASLPQGYSIRPLGAQDYDRGHLQVLGVLTDVGHHTHQDWLNQFYYMKKRNDTYFSLVIVDHASDRVVAVGTLLVERKFVHCNGKVGHIEDIAVSGDQQGKKLGLRMIEALQYIGAQNGCYKVILDCALKNVPFYEKCGFTQKEMQMAWYVPQGVSATEEEPLDRAHL</sequence>
<dbReference type="AlphaFoldDB" id="A0A163JSP1"/>
<evidence type="ECO:0000256" key="7">
    <source>
        <dbReference type="ARBA" id="ARBA00023315"/>
    </source>
</evidence>
<dbReference type="UniPathway" id="UPA00113">
    <property type="reaction ID" value="UER00529"/>
</dbReference>
<evidence type="ECO:0000256" key="5">
    <source>
        <dbReference type="ARBA" id="ARBA00022824"/>
    </source>
</evidence>
<organism evidence="10">
    <name type="scientific">Absidia glauca</name>
    <name type="common">Pin mould</name>
    <dbReference type="NCBI Taxonomy" id="4829"/>
    <lineage>
        <taxon>Eukaryota</taxon>
        <taxon>Fungi</taxon>
        <taxon>Fungi incertae sedis</taxon>
        <taxon>Mucoromycota</taxon>
        <taxon>Mucoromycotina</taxon>
        <taxon>Mucoromycetes</taxon>
        <taxon>Mucorales</taxon>
        <taxon>Cunninghamellaceae</taxon>
        <taxon>Absidia</taxon>
    </lineage>
</organism>
<dbReference type="GO" id="GO:0004343">
    <property type="term" value="F:glucosamine 6-phosphate N-acetyltransferase activity"/>
    <property type="evidence" value="ECO:0007669"/>
    <property type="project" value="UniProtKB-UniRule"/>
</dbReference>
<keyword evidence="11" id="KW-1185">Reference proteome</keyword>
<dbReference type="Proteomes" id="UP000078561">
    <property type="component" value="Unassembled WGS sequence"/>
</dbReference>
<keyword evidence="7 8" id="KW-0012">Acyltransferase</keyword>
<dbReference type="PANTHER" id="PTHR13355:SF11">
    <property type="entry name" value="GLUCOSAMINE 6-PHOSPHATE N-ACETYLTRANSFERASE"/>
    <property type="match status" value="1"/>
</dbReference>
<keyword evidence="4 8" id="KW-0808">Transferase</keyword>
<evidence type="ECO:0000256" key="1">
    <source>
        <dbReference type="ARBA" id="ARBA00004184"/>
    </source>
</evidence>